<dbReference type="AlphaFoldDB" id="A0AAW2VZP9"/>
<evidence type="ECO:0000313" key="1">
    <source>
        <dbReference type="EMBL" id="KAL0434728.1"/>
    </source>
</evidence>
<dbReference type="EMBL" id="JACGWJ010000002">
    <property type="protein sequence ID" value="KAL0434728.1"/>
    <property type="molecule type" value="Genomic_DNA"/>
</dbReference>
<protein>
    <submittedName>
        <fullName evidence="1">Uncharacterized protein</fullName>
    </submittedName>
</protein>
<gene>
    <name evidence="1" type="ORF">Sradi_0180700</name>
</gene>
<reference evidence="1" key="2">
    <citation type="journal article" date="2024" name="Plant">
        <title>Genomic evolution and insights into agronomic trait innovations of Sesamum species.</title>
        <authorList>
            <person name="Miao H."/>
            <person name="Wang L."/>
            <person name="Qu L."/>
            <person name="Liu H."/>
            <person name="Sun Y."/>
            <person name="Le M."/>
            <person name="Wang Q."/>
            <person name="Wei S."/>
            <person name="Zheng Y."/>
            <person name="Lin W."/>
            <person name="Duan Y."/>
            <person name="Cao H."/>
            <person name="Xiong S."/>
            <person name="Wang X."/>
            <person name="Wei L."/>
            <person name="Li C."/>
            <person name="Ma Q."/>
            <person name="Ju M."/>
            <person name="Zhao R."/>
            <person name="Li G."/>
            <person name="Mu C."/>
            <person name="Tian Q."/>
            <person name="Mei H."/>
            <person name="Zhang T."/>
            <person name="Gao T."/>
            <person name="Zhang H."/>
        </authorList>
    </citation>
    <scope>NUCLEOTIDE SEQUENCE</scope>
    <source>
        <strain evidence="1">G02</strain>
    </source>
</reference>
<accession>A0AAW2VZP9</accession>
<comment type="caution">
    <text evidence="1">The sequence shown here is derived from an EMBL/GenBank/DDBJ whole genome shotgun (WGS) entry which is preliminary data.</text>
</comment>
<reference evidence="1" key="1">
    <citation type="submission" date="2020-06" db="EMBL/GenBank/DDBJ databases">
        <authorList>
            <person name="Li T."/>
            <person name="Hu X."/>
            <person name="Zhang T."/>
            <person name="Song X."/>
            <person name="Zhang H."/>
            <person name="Dai N."/>
            <person name="Sheng W."/>
            <person name="Hou X."/>
            <person name="Wei L."/>
        </authorList>
    </citation>
    <scope>NUCLEOTIDE SEQUENCE</scope>
    <source>
        <strain evidence="1">G02</strain>
        <tissue evidence="1">Leaf</tissue>
    </source>
</reference>
<proteinExistence type="predicted"/>
<sequence>MDQPILPNCLPFQTRISIDCPVGVSNDKQTEDNSEGRLKCYKRRRISAC</sequence>
<name>A0AAW2VZP9_SESRA</name>
<organism evidence="1">
    <name type="scientific">Sesamum radiatum</name>
    <name type="common">Black benniseed</name>
    <dbReference type="NCBI Taxonomy" id="300843"/>
    <lineage>
        <taxon>Eukaryota</taxon>
        <taxon>Viridiplantae</taxon>
        <taxon>Streptophyta</taxon>
        <taxon>Embryophyta</taxon>
        <taxon>Tracheophyta</taxon>
        <taxon>Spermatophyta</taxon>
        <taxon>Magnoliopsida</taxon>
        <taxon>eudicotyledons</taxon>
        <taxon>Gunneridae</taxon>
        <taxon>Pentapetalae</taxon>
        <taxon>asterids</taxon>
        <taxon>lamiids</taxon>
        <taxon>Lamiales</taxon>
        <taxon>Pedaliaceae</taxon>
        <taxon>Sesamum</taxon>
    </lineage>
</organism>